<dbReference type="GO" id="GO:0006629">
    <property type="term" value="P:lipid metabolic process"/>
    <property type="evidence" value="ECO:0007669"/>
    <property type="project" value="InterPro"/>
</dbReference>
<name>A0AAD1XAI3_EUPCR</name>
<feature type="chain" id="PRO_5042025579" description="Partial AB-hydrolase lipase domain-containing protein" evidence="1">
    <location>
        <begin position="21"/>
        <end position="398"/>
    </location>
</feature>
<dbReference type="Gene3D" id="3.40.50.1820">
    <property type="entry name" value="alpha/beta hydrolase"/>
    <property type="match status" value="1"/>
</dbReference>
<keyword evidence="1" id="KW-0732">Signal</keyword>
<evidence type="ECO:0000313" key="4">
    <source>
        <dbReference type="Proteomes" id="UP001295684"/>
    </source>
</evidence>
<keyword evidence="4" id="KW-1185">Reference proteome</keyword>
<evidence type="ECO:0000313" key="3">
    <source>
        <dbReference type="EMBL" id="CAI2369174.1"/>
    </source>
</evidence>
<feature type="domain" description="Partial AB-hydrolase lipase" evidence="2">
    <location>
        <begin position="35"/>
        <end position="77"/>
    </location>
</feature>
<dbReference type="Pfam" id="PF04083">
    <property type="entry name" value="Abhydro_lipase"/>
    <property type="match status" value="1"/>
</dbReference>
<dbReference type="InterPro" id="IPR006693">
    <property type="entry name" value="AB_hydrolase_lipase"/>
</dbReference>
<evidence type="ECO:0000259" key="2">
    <source>
        <dbReference type="Pfam" id="PF04083"/>
    </source>
</evidence>
<dbReference type="Proteomes" id="UP001295684">
    <property type="component" value="Unassembled WGS sequence"/>
</dbReference>
<dbReference type="PANTHER" id="PTHR11005">
    <property type="entry name" value="LYSOSOMAL ACID LIPASE-RELATED"/>
    <property type="match status" value="1"/>
</dbReference>
<dbReference type="AlphaFoldDB" id="A0AAD1XAI3"/>
<comment type="caution">
    <text evidence="3">The sequence shown here is derived from an EMBL/GenBank/DDBJ whole genome shotgun (WGS) entry which is preliminary data.</text>
</comment>
<sequence>MNKSLVLSIISVLLITSSIAQEVSTNNDWWLSIGELADKYGYEYEDTYVTSEDGYISKLHRIRGPLGQDNSNREPFYAVAPFATSEAVFFLHGPEQSQGFQIINAGYDFWFLSPRGSPSSRGHIDPDISEADYWRFDLVDICLDHIAALTYIEEVTGYPQVHADGFSSGGSSLGHAIAVYPDFFNAHLRSVHYLVGTMNFAHCTFYLFNWLVAVPGLLTTLEDFGFYALTNINFPQQMIQGLICQMFEEVCVRVADDLLQILDGDSDDYNAFSTFFFRGNAGYSTHLIAHYLQSLVTKKVTYFDYGEEGNLEAYGHPEPPRIQYENHRMPVAMYNAEGDTIADITDAQWFMDQIGDALVFFHEYPSSAHFSFGLRKDMYYLDDMFDIMSQYPIERTNQ</sequence>
<organism evidence="3 4">
    <name type="scientific">Euplotes crassus</name>
    <dbReference type="NCBI Taxonomy" id="5936"/>
    <lineage>
        <taxon>Eukaryota</taxon>
        <taxon>Sar</taxon>
        <taxon>Alveolata</taxon>
        <taxon>Ciliophora</taxon>
        <taxon>Intramacronucleata</taxon>
        <taxon>Spirotrichea</taxon>
        <taxon>Hypotrichia</taxon>
        <taxon>Euplotida</taxon>
        <taxon>Euplotidae</taxon>
        <taxon>Moneuplotes</taxon>
    </lineage>
</organism>
<feature type="signal peptide" evidence="1">
    <location>
        <begin position="1"/>
        <end position="20"/>
    </location>
</feature>
<reference evidence="3" key="1">
    <citation type="submission" date="2023-07" db="EMBL/GenBank/DDBJ databases">
        <authorList>
            <consortium name="AG Swart"/>
            <person name="Singh M."/>
            <person name="Singh A."/>
            <person name="Seah K."/>
            <person name="Emmerich C."/>
        </authorList>
    </citation>
    <scope>NUCLEOTIDE SEQUENCE</scope>
    <source>
        <strain evidence="3">DP1</strain>
    </source>
</reference>
<accession>A0AAD1XAI3</accession>
<evidence type="ECO:0000256" key="1">
    <source>
        <dbReference type="SAM" id="SignalP"/>
    </source>
</evidence>
<dbReference type="SUPFAM" id="SSF53474">
    <property type="entry name" value="alpha/beta-Hydrolases"/>
    <property type="match status" value="1"/>
</dbReference>
<dbReference type="EMBL" id="CAMPGE010010324">
    <property type="protein sequence ID" value="CAI2369174.1"/>
    <property type="molecule type" value="Genomic_DNA"/>
</dbReference>
<gene>
    <name evidence="3" type="ORF">ECRASSUSDP1_LOCUS10472</name>
</gene>
<protein>
    <recommendedName>
        <fullName evidence="2">Partial AB-hydrolase lipase domain-containing protein</fullName>
    </recommendedName>
</protein>
<proteinExistence type="predicted"/>
<dbReference type="InterPro" id="IPR029058">
    <property type="entry name" value="AB_hydrolase_fold"/>
</dbReference>